<organism evidence="2 3">
    <name type="scientific">Limimaricola soesokkakensis</name>
    <dbReference type="NCBI Taxonomy" id="1343159"/>
    <lineage>
        <taxon>Bacteria</taxon>
        <taxon>Pseudomonadati</taxon>
        <taxon>Pseudomonadota</taxon>
        <taxon>Alphaproteobacteria</taxon>
        <taxon>Rhodobacterales</taxon>
        <taxon>Paracoccaceae</taxon>
        <taxon>Limimaricola</taxon>
    </lineage>
</organism>
<proteinExistence type="predicted"/>
<evidence type="ECO:0000313" key="3">
    <source>
        <dbReference type="Proteomes" id="UP000193495"/>
    </source>
</evidence>
<reference evidence="1 4" key="2">
    <citation type="submission" date="2018-03" db="EMBL/GenBank/DDBJ databases">
        <title>Genomic Encyclopedia of Archaeal and Bacterial Type Strains, Phase II (KMG-II): from individual species to whole genera.</title>
        <authorList>
            <person name="Goeker M."/>
        </authorList>
    </citation>
    <scope>NUCLEOTIDE SEQUENCE [LARGE SCALE GENOMIC DNA]</scope>
    <source>
        <strain evidence="1 4">DSM 29956</strain>
    </source>
</reference>
<evidence type="ECO:0000313" key="4">
    <source>
        <dbReference type="Proteomes" id="UP000240624"/>
    </source>
</evidence>
<sequence>MSRGRICRIAAREIPKLAACNVAVPEGVTLRSVDPPPKPCLGIFHCGEALIRLLSPGLMAKRRDPDRAFASVPDEPCFDSVVVHELTHAAYDSAECPFVDCPATAEYAAYATQVRSLPAEAREAFEATSAFDHCVSRDYGCQLIGRIMGGAAFIDRECF</sequence>
<accession>A0A1X6Z3S6</accession>
<name>A0A1X6Z3S6_9RHOB</name>
<dbReference type="EMBL" id="PYGB01000014">
    <property type="protein sequence ID" value="PSK81817.1"/>
    <property type="molecule type" value="Genomic_DNA"/>
</dbReference>
<dbReference type="AlphaFoldDB" id="A0A1X6Z3S6"/>
<evidence type="ECO:0000313" key="1">
    <source>
        <dbReference type="EMBL" id="PSK81817.1"/>
    </source>
</evidence>
<dbReference type="EMBL" id="FWFY01000004">
    <property type="protein sequence ID" value="SLN39227.1"/>
    <property type="molecule type" value="Genomic_DNA"/>
</dbReference>
<reference evidence="2 3" key="1">
    <citation type="submission" date="2017-03" db="EMBL/GenBank/DDBJ databases">
        <authorList>
            <person name="Afonso C.L."/>
            <person name="Miller P.J."/>
            <person name="Scott M.A."/>
            <person name="Spackman E."/>
            <person name="Goraichik I."/>
            <person name="Dimitrov K.M."/>
            <person name="Suarez D.L."/>
            <person name="Swayne D.E."/>
        </authorList>
    </citation>
    <scope>NUCLEOTIDE SEQUENCE [LARGE SCALE GENOMIC DNA]</scope>
    <source>
        <strain evidence="2 3">CECT 8367</strain>
    </source>
</reference>
<evidence type="ECO:0000313" key="2">
    <source>
        <dbReference type="EMBL" id="SLN39227.1"/>
    </source>
</evidence>
<gene>
    <name evidence="1" type="ORF">CLV79_11435</name>
    <name evidence="2" type="ORF">LOS8367_01579</name>
</gene>
<protein>
    <recommendedName>
        <fullName evidence="5">Lysine-specific metallo-endopeptidase domain-containing protein</fullName>
    </recommendedName>
</protein>
<evidence type="ECO:0008006" key="5">
    <source>
        <dbReference type="Google" id="ProtNLM"/>
    </source>
</evidence>
<keyword evidence="4" id="KW-1185">Reference proteome</keyword>
<dbReference type="Proteomes" id="UP000240624">
    <property type="component" value="Unassembled WGS sequence"/>
</dbReference>
<dbReference type="Proteomes" id="UP000193495">
    <property type="component" value="Unassembled WGS sequence"/>
</dbReference>